<dbReference type="InterPro" id="IPR035965">
    <property type="entry name" value="PAS-like_dom_sf"/>
</dbReference>
<evidence type="ECO:0000256" key="11">
    <source>
        <dbReference type="ARBA" id="ARBA00022989"/>
    </source>
</evidence>
<dbReference type="Pfam" id="PF19312">
    <property type="entry name" value="NtrY_N"/>
    <property type="match status" value="1"/>
</dbReference>
<evidence type="ECO:0000256" key="7">
    <source>
        <dbReference type="ARBA" id="ARBA00022692"/>
    </source>
</evidence>
<evidence type="ECO:0000259" key="16">
    <source>
        <dbReference type="PROSITE" id="PS50885"/>
    </source>
</evidence>
<feature type="transmembrane region" description="Helical" evidence="14">
    <location>
        <begin position="87"/>
        <end position="106"/>
    </location>
</feature>
<protein>
    <recommendedName>
        <fullName evidence="3">histidine kinase</fullName>
        <ecNumber evidence="3">2.7.13.3</ecNumber>
    </recommendedName>
</protein>
<dbReference type="GO" id="GO:0005886">
    <property type="term" value="C:plasma membrane"/>
    <property type="evidence" value="ECO:0007669"/>
    <property type="project" value="UniProtKB-SubCell"/>
</dbReference>
<dbReference type="SUPFAM" id="SSF47384">
    <property type="entry name" value="Homodimeric domain of signal transducing histidine kinase"/>
    <property type="match status" value="1"/>
</dbReference>
<comment type="subcellular location">
    <subcellularLocation>
        <location evidence="2">Cell membrane</location>
        <topology evidence="2">Multi-pass membrane protein</topology>
    </subcellularLocation>
</comment>
<dbReference type="Pfam" id="PF00672">
    <property type="entry name" value="HAMP"/>
    <property type="match status" value="1"/>
</dbReference>
<dbReference type="InterPro" id="IPR045671">
    <property type="entry name" value="NtrY-like_N"/>
</dbReference>
<evidence type="ECO:0000256" key="5">
    <source>
        <dbReference type="ARBA" id="ARBA00022553"/>
    </source>
</evidence>
<evidence type="ECO:0000256" key="1">
    <source>
        <dbReference type="ARBA" id="ARBA00000085"/>
    </source>
</evidence>
<evidence type="ECO:0000259" key="15">
    <source>
        <dbReference type="PROSITE" id="PS50109"/>
    </source>
</evidence>
<organism evidence="17 18">
    <name type="scientific">Solemya velum gill symbiont</name>
    <dbReference type="NCBI Taxonomy" id="2340"/>
    <lineage>
        <taxon>Bacteria</taxon>
        <taxon>Pseudomonadati</taxon>
        <taxon>Pseudomonadota</taxon>
        <taxon>Gammaproteobacteria</taxon>
        <taxon>sulfur-oxidizing symbionts</taxon>
    </lineage>
</organism>
<feature type="domain" description="Histidine kinase" evidence="15">
    <location>
        <begin position="499"/>
        <end position="717"/>
    </location>
</feature>
<evidence type="ECO:0000313" key="17">
    <source>
        <dbReference type="EMBL" id="OOY36141.1"/>
    </source>
</evidence>
<dbReference type="PIRSF" id="PIRSF037532">
    <property type="entry name" value="STHK_NtrY"/>
    <property type="match status" value="1"/>
</dbReference>
<comment type="catalytic activity">
    <reaction evidence="1">
        <text>ATP + protein L-histidine = ADP + protein N-phospho-L-histidine.</text>
        <dbReference type="EC" id="2.7.13.3"/>
    </reaction>
</comment>
<dbReference type="InterPro" id="IPR003594">
    <property type="entry name" value="HATPase_dom"/>
</dbReference>
<dbReference type="InterPro" id="IPR005467">
    <property type="entry name" value="His_kinase_dom"/>
</dbReference>
<dbReference type="InterPro" id="IPR050351">
    <property type="entry name" value="BphY/WalK/GraS-like"/>
</dbReference>
<feature type="transmembrane region" description="Helical" evidence="14">
    <location>
        <begin position="43"/>
        <end position="67"/>
    </location>
</feature>
<dbReference type="SUPFAM" id="SSF55785">
    <property type="entry name" value="PYP-like sensor domain (PAS domain)"/>
    <property type="match status" value="1"/>
</dbReference>
<dbReference type="InterPro" id="IPR003660">
    <property type="entry name" value="HAMP_dom"/>
</dbReference>
<dbReference type="EMBL" id="MPNX01000001">
    <property type="protein sequence ID" value="OOY36141.1"/>
    <property type="molecule type" value="Genomic_DNA"/>
</dbReference>
<feature type="transmembrane region" description="Helical" evidence="14">
    <location>
        <begin position="280"/>
        <end position="302"/>
    </location>
</feature>
<dbReference type="InterPro" id="IPR036890">
    <property type="entry name" value="HATPase_C_sf"/>
</dbReference>
<dbReference type="PANTHER" id="PTHR42878:SF7">
    <property type="entry name" value="SENSOR HISTIDINE KINASE GLRK"/>
    <property type="match status" value="1"/>
</dbReference>
<keyword evidence="6" id="KW-0808">Transferase</keyword>
<dbReference type="Pfam" id="PF00512">
    <property type="entry name" value="HisKA"/>
    <property type="match status" value="1"/>
</dbReference>
<dbReference type="InterPro" id="IPR004358">
    <property type="entry name" value="Sig_transdc_His_kin-like_C"/>
</dbReference>
<dbReference type="PROSITE" id="PS50109">
    <property type="entry name" value="HIS_KIN"/>
    <property type="match status" value="1"/>
</dbReference>
<evidence type="ECO:0000313" key="18">
    <source>
        <dbReference type="Proteomes" id="UP000190962"/>
    </source>
</evidence>
<dbReference type="SUPFAM" id="SSF158472">
    <property type="entry name" value="HAMP domain-like"/>
    <property type="match status" value="1"/>
</dbReference>
<dbReference type="GO" id="GO:0000156">
    <property type="term" value="F:phosphorelay response regulator activity"/>
    <property type="evidence" value="ECO:0007669"/>
    <property type="project" value="TreeGrafter"/>
</dbReference>
<evidence type="ECO:0000256" key="13">
    <source>
        <dbReference type="ARBA" id="ARBA00023136"/>
    </source>
</evidence>
<comment type="caution">
    <text evidence="17">The sequence shown here is derived from an EMBL/GenBank/DDBJ whole genome shotgun (WGS) entry which is preliminary data.</text>
</comment>
<dbReference type="Gene3D" id="3.30.565.10">
    <property type="entry name" value="Histidine kinase-like ATPase, C-terminal domain"/>
    <property type="match status" value="1"/>
</dbReference>
<dbReference type="Proteomes" id="UP000190962">
    <property type="component" value="Unassembled WGS sequence"/>
</dbReference>
<dbReference type="Pfam" id="PF02518">
    <property type="entry name" value="HATPase_c"/>
    <property type="match status" value="1"/>
</dbReference>
<keyword evidence="11 14" id="KW-1133">Transmembrane helix</keyword>
<keyword evidence="10" id="KW-0067">ATP-binding</keyword>
<dbReference type="GO" id="GO:0005524">
    <property type="term" value="F:ATP binding"/>
    <property type="evidence" value="ECO:0007669"/>
    <property type="project" value="UniProtKB-KW"/>
</dbReference>
<dbReference type="CDD" id="cd00082">
    <property type="entry name" value="HisKA"/>
    <property type="match status" value="1"/>
</dbReference>
<dbReference type="CDD" id="cd06225">
    <property type="entry name" value="HAMP"/>
    <property type="match status" value="1"/>
</dbReference>
<evidence type="ECO:0000256" key="4">
    <source>
        <dbReference type="ARBA" id="ARBA00022475"/>
    </source>
</evidence>
<feature type="domain" description="HAMP" evidence="16">
    <location>
        <begin position="306"/>
        <end position="359"/>
    </location>
</feature>
<dbReference type="InterPro" id="IPR036097">
    <property type="entry name" value="HisK_dim/P_sf"/>
</dbReference>
<feature type="transmembrane region" description="Helical" evidence="14">
    <location>
        <begin position="12"/>
        <end position="31"/>
    </location>
</feature>
<dbReference type="SMART" id="SM00304">
    <property type="entry name" value="HAMP"/>
    <property type="match status" value="1"/>
</dbReference>
<dbReference type="SUPFAM" id="SSF55874">
    <property type="entry name" value="ATPase domain of HSP90 chaperone/DNA topoisomerase II/histidine kinase"/>
    <property type="match status" value="1"/>
</dbReference>
<dbReference type="SMART" id="SM00388">
    <property type="entry name" value="HisKA"/>
    <property type="match status" value="1"/>
</dbReference>
<name>A0A1T2CMU3_SOVGS</name>
<keyword evidence="8" id="KW-0547">Nucleotide-binding</keyword>
<dbReference type="RefSeq" id="WP_078452812.1">
    <property type="nucleotide sequence ID" value="NZ_MPNX01000001.1"/>
</dbReference>
<keyword evidence="12" id="KW-0902">Two-component regulatory system</keyword>
<dbReference type="PANTHER" id="PTHR42878">
    <property type="entry name" value="TWO-COMPONENT HISTIDINE KINASE"/>
    <property type="match status" value="1"/>
</dbReference>
<dbReference type="Gene3D" id="6.10.340.10">
    <property type="match status" value="1"/>
</dbReference>
<accession>A0A1T2CMU3</accession>
<evidence type="ECO:0000256" key="2">
    <source>
        <dbReference type="ARBA" id="ARBA00004651"/>
    </source>
</evidence>
<dbReference type="Gene3D" id="1.10.287.130">
    <property type="match status" value="1"/>
</dbReference>
<dbReference type="EC" id="2.7.13.3" evidence="3"/>
<dbReference type="GO" id="GO:0000155">
    <property type="term" value="F:phosphorelay sensor kinase activity"/>
    <property type="evidence" value="ECO:0007669"/>
    <property type="project" value="InterPro"/>
</dbReference>
<keyword evidence="9" id="KW-0418">Kinase</keyword>
<keyword evidence="7 14" id="KW-0812">Transmembrane</keyword>
<dbReference type="PRINTS" id="PR00344">
    <property type="entry name" value="BCTRLSENSOR"/>
</dbReference>
<dbReference type="Gene3D" id="3.30.450.20">
    <property type="entry name" value="PAS domain"/>
    <property type="match status" value="1"/>
</dbReference>
<evidence type="ECO:0000256" key="6">
    <source>
        <dbReference type="ARBA" id="ARBA00022679"/>
    </source>
</evidence>
<dbReference type="InterPro" id="IPR017232">
    <property type="entry name" value="NtrY"/>
</dbReference>
<proteinExistence type="predicted"/>
<evidence type="ECO:0000256" key="9">
    <source>
        <dbReference type="ARBA" id="ARBA00022777"/>
    </source>
</evidence>
<dbReference type="GO" id="GO:0030295">
    <property type="term" value="F:protein kinase activator activity"/>
    <property type="evidence" value="ECO:0007669"/>
    <property type="project" value="TreeGrafter"/>
</dbReference>
<dbReference type="AlphaFoldDB" id="A0A1T2CMU3"/>
<dbReference type="SMART" id="SM00387">
    <property type="entry name" value="HATPase_c"/>
    <property type="match status" value="1"/>
</dbReference>
<keyword evidence="5" id="KW-0597">Phosphoprotein</keyword>
<dbReference type="GO" id="GO:0007234">
    <property type="term" value="P:osmosensory signaling via phosphorelay pathway"/>
    <property type="evidence" value="ECO:0007669"/>
    <property type="project" value="TreeGrafter"/>
</dbReference>
<evidence type="ECO:0000256" key="8">
    <source>
        <dbReference type="ARBA" id="ARBA00022741"/>
    </source>
</evidence>
<sequence>MVAESINRLKLRAAYAGFLMLVLLVTLHLMSNAVQNSATLSKLYIPLLIVSVSGLFILLGLVFLNLYRLFRSYRNGVPGARMTVRMVSFFTTLSLIPVLVVFYYSMQFLRQGIDSWFDIEIETTMSDALTLGKASLNLEKSRLLNQTRAISRELVAVADGKLLGQIGRLHGLSGATELTLMDENGLVILSRNQDPSVVVADTPGTSILQQVRESGSFVGIIPYGIDEQLHLRIVVADLAAKRVVQALFPTSERVTLLSEKVEESYEEYLQLTYLREQLQFGFTITLVLVLLFAVFGALWGAIYSARRLLSPIVNLAEATEQVAAGDYSTRLPHVSHSDELGFLVSSFNQMTRRISQARDEAANSQRQVESQRTYLQTLLEHLTTGVLTFDCDRKLRTANSAASTILDVQMERCLEMTLDEIAAGETRLAAFFSAVYGAGLEREHQVVIDTGTGYKTLRWQVTPLASECGDDGGIVLMFDDVTDLIQAQRDAAWSEVARRLAHEIKNPLTPIQLSAERIRRKYMPLLEEEQKDVLDRATHTIVQQVDAMKQMVNAFSDYAKPSNIDMQARPLEFDNLLREVVTLYSSSPTCRVTADYGAGSALMHADPVKMRQVFHNLLKNAQEAVAGLDDGCVEINSATVDGDGYHYIELMVTDNGSGFDADLMERIFDPYVTTKEGGTGLGLAIVKKIVEEHNGGIWLVNRRKQGARAIVRLPVWQEGDVYDAVPAPDHSVV</sequence>
<reference evidence="17 18" key="1">
    <citation type="submission" date="2016-11" db="EMBL/GenBank/DDBJ databases">
        <title>Mixed transmission modes and dynamic genome evolution in an obligate animal-bacterial symbiosis.</title>
        <authorList>
            <person name="Russell S.L."/>
            <person name="Corbett-Detig R.B."/>
            <person name="Cavanaugh C.M."/>
        </authorList>
    </citation>
    <scope>NUCLEOTIDE SEQUENCE [LARGE SCALE GENOMIC DNA]</scope>
    <source>
        <strain evidence="17">MA-KB16</strain>
    </source>
</reference>
<keyword evidence="4" id="KW-1003">Cell membrane</keyword>
<evidence type="ECO:0000256" key="3">
    <source>
        <dbReference type="ARBA" id="ARBA00012438"/>
    </source>
</evidence>
<dbReference type="PROSITE" id="PS50885">
    <property type="entry name" value="HAMP"/>
    <property type="match status" value="1"/>
</dbReference>
<evidence type="ECO:0000256" key="14">
    <source>
        <dbReference type="SAM" id="Phobius"/>
    </source>
</evidence>
<keyword evidence="13 14" id="KW-0472">Membrane</keyword>
<evidence type="ECO:0000256" key="12">
    <source>
        <dbReference type="ARBA" id="ARBA00023012"/>
    </source>
</evidence>
<evidence type="ECO:0000256" key="10">
    <source>
        <dbReference type="ARBA" id="ARBA00022840"/>
    </source>
</evidence>
<dbReference type="InterPro" id="IPR003661">
    <property type="entry name" value="HisK_dim/P_dom"/>
</dbReference>
<gene>
    <name evidence="17" type="ORF">BOV88_00650</name>
</gene>